<comment type="caution">
    <text evidence="1">The sequence shown here is derived from an EMBL/GenBank/DDBJ whole genome shotgun (WGS) entry which is preliminary data.</text>
</comment>
<accession>A0A9P4UQY4</accession>
<protein>
    <submittedName>
        <fullName evidence="1">Uncharacterized protein</fullName>
    </submittedName>
</protein>
<dbReference type="PANTHER" id="PTHR38797:SF4">
    <property type="entry name" value="NUCLEAR PORE COMPLEX PROTEIN NUP85"/>
    <property type="match status" value="1"/>
</dbReference>
<evidence type="ECO:0000313" key="2">
    <source>
        <dbReference type="Proteomes" id="UP000799441"/>
    </source>
</evidence>
<evidence type="ECO:0000313" key="1">
    <source>
        <dbReference type="EMBL" id="KAF2721515.1"/>
    </source>
</evidence>
<keyword evidence="2" id="KW-1185">Reference proteome</keyword>
<dbReference type="OrthoDB" id="3350591at2759"/>
<dbReference type="InterPro" id="IPR053204">
    <property type="entry name" value="Oxopyrrolidines_Biosynth-assoc"/>
</dbReference>
<dbReference type="InterPro" id="IPR022085">
    <property type="entry name" value="OpdG"/>
</dbReference>
<dbReference type="EMBL" id="MU003790">
    <property type="protein sequence ID" value="KAF2721515.1"/>
    <property type="molecule type" value="Genomic_DNA"/>
</dbReference>
<dbReference type="Proteomes" id="UP000799441">
    <property type="component" value="Unassembled WGS sequence"/>
</dbReference>
<reference evidence="1" key="1">
    <citation type="journal article" date="2020" name="Stud. Mycol.">
        <title>101 Dothideomycetes genomes: a test case for predicting lifestyles and emergence of pathogens.</title>
        <authorList>
            <person name="Haridas S."/>
            <person name="Albert R."/>
            <person name="Binder M."/>
            <person name="Bloem J."/>
            <person name="Labutti K."/>
            <person name="Salamov A."/>
            <person name="Andreopoulos B."/>
            <person name="Baker S."/>
            <person name="Barry K."/>
            <person name="Bills G."/>
            <person name="Bluhm B."/>
            <person name="Cannon C."/>
            <person name="Castanera R."/>
            <person name="Culley D."/>
            <person name="Daum C."/>
            <person name="Ezra D."/>
            <person name="Gonzalez J."/>
            <person name="Henrissat B."/>
            <person name="Kuo A."/>
            <person name="Liang C."/>
            <person name="Lipzen A."/>
            <person name="Lutzoni F."/>
            <person name="Magnuson J."/>
            <person name="Mondo S."/>
            <person name="Nolan M."/>
            <person name="Ohm R."/>
            <person name="Pangilinan J."/>
            <person name="Park H.-J."/>
            <person name="Ramirez L."/>
            <person name="Alfaro M."/>
            <person name="Sun H."/>
            <person name="Tritt A."/>
            <person name="Yoshinaga Y."/>
            <person name="Zwiers L.-H."/>
            <person name="Turgeon B."/>
            <person name="Goodwin S."/>
            <person name="Spatafora J."/>
            <person name="Crous P."/>
            <person name="Grigoriev I."/>
        </authorList>
    </citation>
    <scope>NUCLEOTIDE SEQUENCE</scope>
    <source>
        <strain evidence="1">CBS 116435</strain>
    </source>
</reference>
<organism evidence="1 2">
    <name type="scientific">Polychaeton citri CBS 116435</name>
    <dbReference type="NCBI Taxonomy" id="1314669"/>
    <lineage>
        <taxon>Eukaryota</taxon>
        <taxon>Fungi</taxon>
        <taxon>Dikarya</taxon>
        <taxon>Ascomycota</taxon>
        <taxon>Pezizomycotina</taxon>
        <taxon>Dothideomycetes</taxon>
        <taxon>Dothideomycetidae</taxon>
        <taxon>Capnodiales</taxon>
        <taxon>Capnodiaceae</taxon>
        <taxon>Polychaeton</taxon>
    </lineage>
</organism>
<proteinExistence type="predicted"/>
<gene>
    <name evidence="1" type="ORF">K431DRAFT_284893</name>
</gene>
<dbReference type="AlphaFoldDB" id="A0A9P4UQY4"/>
<name>A0A9P4UQY4_9PEZI</name>
<dbReference type="Pfam" id="PF12311">
    <property type="entry name" value="DUF3632"/>
    <property type="match status" value="1"/>
</dbReference>
<sequence length="288" mass="32306">MSDNDPTVEARSLIQWFNDKRGRNYGALEEHTNIFYNMFTALIGPDEAAKKLNAQLASSKTPDAGWRARQLLFAAAAELPWSHSSLVELVHATLQTPPEAENSKSLDLGLWSEWGDFHSYLWGRRGLPLNDSDDLRATDRELSNSERAIDFTSFSAKVLRLGVGKSEIGSMAFFDIRSTLENSYEEPSLPSHSIVTPEQLKAIEIEISAQWILYGEEAVLQLSNEDLGEAWAEGLAVKTELWHGKAGFSEDRWKLWKERFLNLAGLDNDSVPQSTKDAAHRAAEQIRT</sequence>
<dbReference type="PANTHER" id="PTHR38797">
    <property type="entry name" value="NUCLEAR PORE COMPLEX PROTEIN NUP85-RELATED"/>
    <property type="match status" value="1"/>
</dbReference>